<accession>G0NST1</accession>
<dbReference type="EMBL" id="GL379940">
    <property type="protein sequence ID" value="EGT36953.1"/>
    <property type="molecule type" value="Genomic_DNA"/>
</dbReference>
<name>G0NST1_CAEBE</name>
<dbReference type="AlphaFoldDB" id="G0NST1"/>
<dbReference type="HOGENOM" id="CLU_2028737_0_0_1"/>
<organism evidence="2">
    <name type="scientific">Caenorhabditis brenneri</name>
    <name type="common">Nematode worm</name>
    <dbReference type="NCBI Taxonomy" id="135651"/>
    <lineage>
        <taxon>Eukaryota</taxon>
        <taxon>Metazoa</taxon>
        <taxon>Ecdysozoa</taxon>
        <taxon>Nematoda</taxon>
        <taxon>Chromadorea</taxon>
        <taxon>Rhabditida</taxon>
        <taxon>Rhabditina</taxon>
        <taxon>Rhabditomorpha</taxon>
        <taxon>Rhabditoidea</taxon>
        <taxon>Rhabditidae</taxon>
        <taxon>Peloderinae</taxon>
        <taxon>Caenorhabditis</taxon>
    </lineage>
</organism>
<gene>
    <name evidence="1" type="ORF">CAEBREN_12596</name>
</gene>
<sequence>MTSNFNFDSAIIHQTGEQVLCKVDRPGVAPVSVTFVHAVANPGIRVAIGTYLTTSYLGDSPLSSAIISFEMHNVDGTLPTTSVAGTTNSLGTTGAYETTTKVESRSGFGIVGVFVAVVLRFL</sequence>
<evidence type="ECO:0000313" key="1">
    <source>
        <dbReference type="EMBL" id="EGT36953.1"/>
    </source>
</evidence>
<dbReference type="InParanoid" id="G0NST1"/>
<dbReference type="Proteomes" id="UP000008068">
    <property type="component" value="Unassembled WGS sequence"/>
</dbReference>
<protein>
    <submittedName>
        <fullName evidence="1">Uncharacterized protein</fullName>
    </submittedName>
</protein>
<keyword evidence="2" id="KW-1185">Reference proteome</keyword>
<evidence type="ECO:0000313" key="2">
    <source>
        <dbReference type="Proteomes" id="UP000008068"/>
    </source>
</evidence>
<reference evidence="2" key="1">
    <citation type="submission" date="2011-07" db="EMBL/GenBank/DDBJ databases">
        <authorList>
            <consortium name="Caenorhabditis brenneri Sequencing and Analysis Consortium"/>
            <person name="Wilson R.K."/>
        </authorList>
    </citation>
    <scope>NUCLEOTIDE SEQUENCE [LARGE SCALE GENOMIC DNA]</scope>
    <source>
        <strain evidence="2">PB2801</strain>
    </source>
</reference>
<dbReference type="STRING" id="135651.G0NST1"/>
<proteinExistence type="predicted"/>